<dbReference type="InterPro" id="IPR016102">
    <property type="entry name" value="Succinyl-CoA_synth-like"/>
</dbReference>
<dbReference type="GO" id="GO:0016874">
    <property type="term" value="F:ligase activity"/>
    <property type="evidence" value="ECO:0007669"/>
    <property type="project" value="UniProtKB-KW"/>
</dbReference>
<evidence type="ECO:0000256" key="1">
    <source>
        <dbReference type="ARBA" id="ARBA00022598"/>
    </source>
</evidence>
<dbReference type="PANTHER" id="PTHR43334:SF1">
    <property type="entry name" value="3-HYDROXYPROPIONATE--COA LIGASE [ADP-FORMING]"/>
    <property type="match status" value="1"/>
</dbReference>
<dbReference type="GO" id="GO:0046872">
    <property type="term" value="F:metal ion binding"/>
    <property type="evidence" value="ECO:0007669"/>
    <property type="project" value="InterPro"/>
</dbReference>
<keyword evidence="1" id="KW-0436">Ligase</keyword>
<dbReference type="Gene3D" id="3.30.1490.20">
    <property type="entry name" value="ATP-grasp fold, A domain"/>
    <property type="match status" value="1"/>
</dbReference>
<keyword evidence="2 4" id="KW-0547">Nucleotide-binding</keyword>
<dbReference type="SUPFAM" id="SSF56059">
    <property type="entry name" value="Glutathione synthetase ATP-binding domain-like"/>
    <property type="match status" value="1"/>
</dbReference>
<name>A0A4R5YAW2_KOCRO</name>
<dbReference type="SUPFAM" id="SSF51735">
    <property type="entry name" value="NAD(P)-binding Rossmann-fold domains"/>
    <property type="match status" value="1"/>
</dbReference>
<dbReference type="InterPro" id="IPR036291">
    <property type="entry name" value="NAD(P)-bd_dom_sf"/>
</dbReference>
<dbReference type="Gene3D" id="3.40.50.261">
    <property type="entry name" value="Succinyl-CoA synthetase domains"/>
    <property type="match status" value="2"/>
</dbReference>
<dbReference type="SMART" id="SM00881">
    <property type="entry name" value="CoA_binding"/>
    <property type="match status" value="1"/>
</dbReference>
<dbReference type="Pfam" id="PF13380">
    <property type="entry name" value="CoA_binding_2"/>
    <property type="match status" value="1"/>
</dbReference>
<dbReference type="Proteomes" id="UP000295163">
    <property type="component" value="Unassembled WGS sequence"/>
</dbReference>
<dbReference type="EMBL" id="SMZT01000005">
    <property type="protein sequence ID" value="TDL41863.1"/>
    <property type="molecule type" value="Genomic_DNA"/>
</dbReference>
<dbReference type="InterPro" id="IPR051538">
    <property type="entry name" value="Acyl-CoA_Synth/Transferase"/>
</dbReference>
<evidence type="ECO:0000259" key="5">
    <source>
        <dbReference type="PROSITE" id="PS50975"/>
    </source>
</evidence>
<dbReference type="PANTHER" id="PTHR43334">
    <property type="entry name" value="ACETATE--COA LIGASE [ADP-FORMING]"/>
    <property type="match status" value="1"/>
</dbReference>
<organism evidence="6 7">
    <name type="scientific">Kocuria rosea</name>
    <name type="common">Deinococcus erythromyxa</name>
    <name type="synonym">Micrococcus rubens</name>
    <dbReference type="NCBI Taxonomy" id="1275"/>
    <lineage>
        <taxon>Bacteria</taxon>
        <taxon>Bacillati</taxon>
        <taxon>Actinomycetota</taxon>
        <taxon>Actinomycetes</taxon>
        <taxon>Micrococcales</taxon>
        <taxon>Micrococcaceae</taxon>
        <taxon>Kocuria</taxon>
    </lineage>
</organism>
<dbReference type="InterPro" id="IPR011761">
    <property type="entry name" value="ATP-grasp"/>
</dbReference>
<dbReference type="InterPro" id="IPR003781">
    <property type="entry name" value="CoA-bd"/>
</dbReference>
<dbReference type="GO" id="GO:0005524">
    <property type="term" value="F:ATP binding"/>
    <property type="evidence" value="ECO:0007669"/>
    <property type="project" value="UniProtKB-UniRule"/>
</dbReference>
<evidence type="ECO:0000313" key="6">
    <source>
        <dbReference type="EMBL" id="TDL41863.1"/>
    </source>
</evidence>
<evidence type="ECO:0000256" key="2">
    <source>
        <dbReference type="ARBA" id="ARBA00022741"/>
    </source>
</evidence>
<reference evidence="6 7" key="1">
    <citation type="submission" date="2019-03" db="EMBL/GenBank/DDBJ databases">
        <title>Genome Sequencing and Assembly of Various Microbes Isolated from Partially Reclaimed Soil and Acid Mine Drainage (AMD) Site.</title>
        <authorList>
            <person name="Steinbock B."/>
            <person name="Bechtold R."/>
            <person name="Sevigny J.L."/>
            <person name="Thomas D."/>
            <person name="Cuthill L.R."/>
            <person name="Aveiro Johannsen E.J."/>
            <person name="Thomas K."/>
            <person name="Ghosh A."/>
        </authorList>
    </citation>
    <scope>NUCLEOTIDE SEQUENCE [LARGE SCALE GENOMIC DNA]</scope>
    <source>
        <strain evidence="6 7">S-A3</strain>
    </source>
</reference>
<dbReference type="Pfam" id="PF13607">
    <property type="entry name" value="Succ_CoA_lig"/>
    <property type="match status" value="1"/>
</dbReference>
<dbReference type="PROSITE" id="PS50975">
    <property type="entry name" value="ATP_GRASP"/>
    <property type="match status" value="1"/>
</dbReference>
<dbReference type="Pfam" id="PF13549">
    <property type="entry name" value="ATP-grasp_5"/>
    <property type="match status" value="1"/>
</dbReference>
<dbReference type="Gene3D" id="3.40.50.720">
    <property type="entry name" value="NAD(P)-binding Rossmann-like Domain"/>
    <property type="match status" value="1"/>
</dbReference>
<keyword evidence="3 4" id="KW-0067">ATP-binding</keyword>
<dbReference type="GeneID" id="64348126"/>
<sequence>MTSSLDISPTQSVTGLEALFAPRAVAVVGASSTPGKLGAVMAQAVASYDAPIALVNPRGEDMHPSIGAAADALDSPIDLAILCVPASVTAETLRAAAAAGVQAALVCAGGFAEAGGPGVQYQQDVIDAVRETGIRVLGPNTSGFFAPHRGLRASFVPGVSAISPGPVGVISSSGGVNHAVSFRLQQAGVGVSLGVGLGAGIDVTAPDVIDHLAADPHTTAIALHIETVTDGPRMMDAIRRATRVKPVVALVIGQNDVAEFAQSHTGALATSWRTSRSVLRQSGAVLVNDETELVDAVTALARTRIHAHPAPGIGLITGQAGPGLIIADQLAGAAVAVPRLSEATTATLSTLLPPLTFQGNPVDTGRPGPEFPDVVRAVAEDPAIQAVGLYGILEPVVDLPAAVTAAGIENTPALIAVDGPAPEVASVVADGAQRDLPVVTGPTALARGLTALVRDAQAQHGLGHPLVAAPAIETGDGPWDEAEAKDLFEAAGIPVPTRARATTHEAARTAFADLNKPVAVKLVDAAVLHKTEIGGVHLGIATESQLDEALAALDRAGAKEYLLEEMASSGIDLVVGARRDPVFGPVVLLGLGGTAAEALADVALRAAPMTEGATESMIEELAGKALLRGWRGGPAVDTGQLARILATLGATLTADTGISEIEINPLRLTGSGLIALDAVIVANGTSVEED</sequence>
<dbReference type="InterPro" id="IPR032875">
    <property type="entry name" value="Succ_CoA_lig_flav_dom"/>
</dbReference>
<dbReference type="AlphaFoldDB" id="A0A4R5YAW2"/>
<dbReference type="Gene3D" id="3.30.470.20">
    <property type="entry name" value="ATP-grasp fold, B domain"/>
    <property type="match status" value="1"/>
</dbReference>
<dbReference type="SUPFAM" id="SSF52210">
    <property type="entry name" value="Succinyl-CoA synthetase domains"/>
    <property type="match status" value="2"/>
</dbReference>
<comment type="caution">
    <text evidence="6">The sequence shown here is derived from an EMBL/GenBank/DDBJ whole genome shotgun (WGS) entry which is preliminary data.</text>
</comment>
<evidence type="ECO:0000313" key="7">
    <source>
        <dbReference type="Proteomes" id="UP000295163"/>
    </source>
</evidence>
<proteinExistence type="predicted"/>
<gene>
    <name evidence="6" type="ORF">E2R59_11925</name>
</gene>
<dbReference type="InterPro" id="IPR013815">
    <property type="entry name" value="ATP_grasp_subdomain_1"/>
</dbReference>
<protein>
    <submittedName>
        <fullName evidence="6">CoA-binding protein</fullName>
    </submittedName>
</protein>
<accession>A0A4R5YAW2</accession>
<evidence type="ECO:0000256" key="4">
    <source>
        <dbReference type="PROSITE-ProRule" id="PRU00409"/>
    </source>
</evidence>
<feature type="domain" description="ATP-grasp" evidence="5">
    <location>
        <begin position="485"/>
        <end position="521"/>
    </location>
</feature>
<dbReference type="RefSeq" id="WP_133410753.1">
    <property type="nucleotide sequence ID" value="NZ_SMZT01000005.1"/>
</dbReference>
<evidence type="ECO:0000256" key="3">
    <source>
        <dbReference type="ARBA" id="ARBA00022840"/>
    </source>
</evidence>